<dbReference type="Proteomes" id="UP000027100">
    <property type="component" value="Unassembled WGS sequence"/>
</dbReference>
<feature type="domain" description="DUF3658" evidence="1">
    <location>
        <begin position="137"/>
        <end position="232"/>
    </location>
</feature>
<reference evidence="2 3" key="1">
    <citation type="journal article" date="2014" name="Antonie Van Leeuwenhoek">
        <title>Hyphomonas beringensis sp. nov. and Hyphomonas chukchiensis sp. nov., isolated from surface seawater of the Bering Sea and Chukchi Sea.</title>
        <authorList>
            <person name="Li C."/>
            <person name="Lai Q."/>
            <person name="Li G."/>
            <person name="Dong C."/>
            <person name="Wang J."/>
            <person name="Liao Y."/>
            <person name="Shao Z."/>
        </authorList>
    </citation>
    <scope>NUCLEOTIDE SEQUENCE [LARGE SCALE GENOMIC DNA]</scope>
    <source>
        <strain evidence="2 3">PS728</strain>
    </source>
</reference>
<dbReference type="Pfam" id="PF12395">
    <property type="entry name" value="DUF3658"/>
    <property type="match status" value="1"/>
</dbReference>
<organism evidence="2 3">
    <name type="scientific">Hyphomonas polymorpha PS728</name>
    <dbReference type="NCBI Taxonomy" id="1280954"/>
    <lineage>
        <taxon>Bacteria</taxon>
        <taxon>Pseudomonadati</taxon>
        <taxon>Pseudomonadota</taxon>
        <taxon>Alphaproteobacteria</taxon>
        <taxon>Hyphomonadales</taxon>
        <taxon>Hyphomonadaceae</taxon>
        <taxon>Hyphomonas</taxon>
    </lineage>
</organism>
<dbReference type="PATRIC" id="fig|1280954.3.peg.1320"/>
<proteinExistence type="predicted"/>
<dbReference type="InterPro" id="IPR022123">
    <property type="entry name" value="DUF3658"/>
</dbReference>
<dbReference type="STRING" id="1280954.HPO_06508"/>
<dbReference type="EMBL" id="ARYM01000006">
    <property type="protein sequence ID" value="KCZ99199.1"/>
    <property type="molecule type" value="Genomic_DNA"/>
</dbReference>
<evidence type="ECO:0000313" key="2">
    <source>
        <dbReference type="EMBL" id="KCZ99199.1"/>
    </source>
</evidence>
<accession>A0A062VA51</accession>
<evidence type="ECO:0000313" key="3">
    <source>
        <dbReference type="Proteomes" id="UP000027100"/>
    </source>
</evidence>
<dbReference type="OrthoDB" id="6999193at2"/>
<dbReference type="AlphaFoldDB" id="A0A062VA51"/>
<sequence length="252" mass="28707">MLKRWGDLSGIRFQHLLILDPLMAQAGPLPLLYAGEERTAWCRTYAPGLEEFVALDDEQPRCETLFRQYTNKWDGQTTVWYCARRISEMSSLSAFLHSGPEFLGAQFIDTARQAPDVSGTGGFAPELVPELGTLASELDPALARHLSDLYELSARDTACIRIFEAGRLAERPEDWLDPAILNHIPMYWEKLERLFANIWNEFNKDGWHIADYHVLLWRLRELAQSGRIAWQGLGSGAFFDTHAVPGELRRLC</sequence>
<comment type="caution">
    <text evidence="2">The sequence shown here is derived from an EMBL/GenBank/DDBJ whole genome shotgun (WGS) entry which is preliminary data.</text>
</comment>
<gene>
    <name evidence="2" type="ORF">HPO_06508</name>
</gene>
<name>A0A062VA51_9PROT</name>
<dbReference type="RefSeq" id="WP_035595987.1">
    <property type="nucleotide sequence ID" value="NZ_ARYM01000006.1"/>
</dbReference>
<keyword evidence="3" id="KW-1185">Reference proteome</keyword>
<evidence type="ECO:0000259" key="1">
    <source>
        <dbReference type="Pfam" id="PF12395"/>
    </source>
</evidence>
<protein>
    <recommendedName>
        <fullName evidence="1">DUF3658 domain-containing protein</fullName>
    </recommendedName>
</protein>